<comment type="caution">
    <text evidence="1">The sequence shown here is derived from an EMBL/GenBank/DDBJ whole genome shotgun (WGS) entry which is preliminary data.</text>
</comment>
<reference evidence="1" key="1">
    <citation type="submission" date="2023-07" db="EMBL/GenBank/DDBJ databases">
        <title>draft genome sequence of fig (Ficus carica).</title>
        <authorList>
            <person name="Takahashi T."/>
            <person name="Nishimura K."/>
        </authorList>
    </citation>
    <scope>NUCLEOTIDE SEQUENCE</scope>
</reference>
<evidence type="ECO:0000313" key="1">
    <source>
        <dbReference type="EMBL" id="GMN48118.1"/>
    </source>
</evidence>
<accession>A0AA88AKY1</accession>
<proteinExistence type="predicted"/>
<dbReference type="AlphaFoldDB" id="A0AA88AKY1"/>
<organism evidence="1 2">
    <name type="scientific">Ficus carica</name>
    <name type="common">Common fig</name>
    <dbReference type="NCBI Taxonomy" id="3494"/>
    <lineage>
        <taxon>Eukaryota</taxon>
        <taxon>Viridiplantae</taxon>
        <taxon>Streptophyta</taxon>
        <taxon>Embryophyta</taxon>
        <taxon>Tracheophyta</taxon>
        <taxon>Spermatophyta</taxon>
        <taxon>Magnoliopsida</taxon>
        <taxon>eudicotyledons</taxon>
        <taxon>Gunneridae</taxon>
        <taxon>Pentapetalae</taxon>
        <taxon>rosids</taxon>
        <taxon>fabids</taxon>
        <taxon>Rosales</taxon>
        <taxon>Moraceae</taxon>
        <taxon>Ficeae</taxon>
        <taxon>Ficus</taxon>
    </lineage>
</organism>
<protein>
    <submittedName>
        <fullName evidence="1">Uncharacterized protein</fullName>
    </submittedName>
</protein>
<evidence type="ECO:0000313" key="2">
    <source>
        <dbReference type="Proteomes" id="UP001187192"/>
    </source>
</evidence>
<sequence>MTSTTTLNLPLRPLSSNFPPYQLSRKFCFPPKGLEIYKHGKKSLCRSIRAVDGSESAYISTWDEKPYETLPGGNRAYLDEQDIVTVLDPPKELIPLDPESYNPAAYLWKKIEDIPRERHHRLLKLLKPRLISQAWQIAGTRYENPKLAKITEFNLLSNEDCGMTPEYYNCRTSGGNILMQRWEYLRKIYRAQLFDFIWSPTSQLPCGGVHRDVGFTSTLMLLALHGAEEHFEIRMDTTAENFLFASLAYLSVTRVFVISLVEPNGSTLYVAKLLINYNVSSTLLNYVICASTPGGSFLEGLASNFSPLYFMVRNIKEVMSTEQPCDFAYEFGDGLLDIHEYPQGFPRPVKHAYPFNDQVVVYVRHLGPGVLIGQAWQEGKALEQVPRKLCGEILMVKDYAAD</sequence>
<dbReference type="Proteomes" id="UP001187192">
    <property type="component" value="Unassembled WGS sequence"/>
</dbReference>
<keyword evidence="2" id="KW-1185">Reference proteome</keyword>
<dbReference type="PANTHER" id="PTHR37201:SF1">
    <property type="entry name" value="WD REPEAT PROTEIN"/>
    <property type="match status" value="1"/>
</dbReference>
<gene>
    <name evidence="1" type="ORF">TIFTF001_017295</name>
</gene>
<name>A0AA88AKY1_FICCA</name>
<dbReference type="PANTHER" id="PTHR37201">
    <property type="entry name" value="WD REPEAT PROTEIN"/>
    <property type="match status" value="1"/>
</dbReference>
<dbReference type="EMBL" id="BTGU01000027">
    <property type="protein sequence ID" value="GMN48118.1"/>
    <property type="molecule type" value="Genomic_DNA"/>
</dbReference>